<dbReference type="InterPro" id="IPR001634">
    <property type="entry name" value="Adenosn_rcpt"/>
</dbReference>
<evidence type="ECO:0000256" key="9">
    <source>
        <dbReference type="ARBA" id="ARBA00023180"/>
    </source>
</evidence>
<evidence type="ECO:0000256" key="7">
    <source>
        <dbReference type="ARBA" id="ARBA00023157"/>
    </source>
</evidence>
<reference evidence="13" key="3">
    <citation type="submission" date="2025-09" db="UniProtKB">
        <authorList>
            <consortium name="Ensembl"/>
        </authorList>
    </citation>
    <scope>IDENTIFICATION</scope>
</reference>
<evidence type="ECO:0000313" key="13">
    <source>
        <dbReference type="Ensembl" id="ENSDCDP00010061755.1"/>
    </source>
</evidence>
<sequence length="194" mass="21638">MFGWNIHETSSNSTSTNTQACVFLNVMSMSYMVYFNFFGCILPPLLIITALYGYIFIAIHKQLREGAVSGSESVSYYRKERSLAGSLALVVVLYAFCWFPLHLMHVASFFWLVPVPSGAIDVGTLLSHTNSAVNPVVYAFKIEKLRAAYKIIWRRFILCCVEKCPTKDTHTTENCITDISTAKSVTSSGPVRPA</sequence>
<evidence type="ECO:0000256" key="5">
    <source>
        <dbReference type="ARBA" id="ARBA00023040"/>
    </source>
</evidence>
<dbReference type="Pfam" id="PF00001">
    <property type="entry name" value="7tm_1"/>
    <property type="match status" value="1"/>
</dbReference>
<evidence type="ECO:0000256" key="11">
    <source>
        <dbReference type="RuleBase" id="RU201114"/>
    </source>
</evidence>
<keyword evidence="8 11" id="KW-0675">Receptor</keyword>
<evidence type="ECO:0000313" key="14">
    <source>
        <dbReference type="Proteomes" id="UP000694580"/>
    </source>
</evidence>
<evidence type="ECO:0000256" key="2">
    <source>
        <dbReference type="ARBA" id="ARBA00022475"/>
    </source>
</evidence>
<name>A0AAY4EVM0_9TELE</name>
<dbReference type="GeneTree" id="ENSGT01030000234555"/>
<keyword evidence="14" id="KW-1185">Reference proteome</keyword>
<dbReference type="PANTHER" id="PTHR24246:SF54">
    <property type="entry name" value="ADENOSINE RECEPTOR A1-RELATED"/>
    <property type="match status" value="1"/>
</dbReference>
<comment type="subcellular location">
    <subcellularLocation>
        <location evidence="1 11">Cell membrane</location>
        <topology evidence="1 11">Multi-pass membrane protein</topology>
    </subcellularLocation>
</comment>
<evidence type="ECO:0000256" key="6">
    <source>
        <dbReference type="ARBA" id="ARBA00023136"/>
    </source>
</evidence>
<dbReference type="PROSITE" id="PS50262">
    <property type="entry name" value="G_PROTEIN_RECEP_F1_2"/>
    <property type="match status" value="1"/>
</dbReference>
<dbReference type="GO" id="GO:0001609">
    <property type="term" value="F:G protein-coupled adenosine receptor activity"/>
    <property type="evidence" value="ECO:0007669"/>
    <property type="project" value="UniProtKB-UniRule"/>
</dbReference>
<dbReference type="PRINTS" id="PR00424">
    <property type="entry name" value="ADENOSINER"/>
</dbReference>
<keyword evidence="3 11" id="KW-0812">Transmembrane</keyword>
<dbReference type="SUPFAM" id="SSF81321">
    <property type="entry name" value="Family A G protein-coupled receptor-like"/>
    <property type="match status" value="1"/>
</dbReference>
<dbReference type="GO" id="GO:0045202">
    <property type="term" value="C:synapse"/>
    <property type="evidence" value="ECO:0007669"/>
    <property type="project" value="TreeGrafter"/>
</dbReference>
<dbReference type="Proteomes" id="UP000694580">
    <property type="component" value="Chromosome 12"/>
</dbReference>
<dbReference type="InterPro" id="IPR000276">
    <property type="entry name" value="GPCR_Rhodpsn"/>
</dbReference>
<dbReference type="InterPro" id="IPR017452">
    <property type="entry name" value="GPCR_Rhodpsn_7TM"/>
</dbReference>
<accession>A0AAY4EVM0</accession>
<reference evidence="13 14" key="1">
    <citation type="submission" date="2020-06" db="EMBL/GenBank/DDBJ databases">
        <authorList>
            <consortium name="Wellcome Sanger Institute Data Sharing"/>
        </authorList>
    </citation>
    <scope>NUCLEOTIDE SEQUENCE [LARGE SCALE GENOMIC DNA]</scope>
</reference>
<dbReference type="Ensembl" id="ENSDCDT00010072529.1">
    <property type="protein sequence ID" value="ENSDCDP00010061755.1"/>
    <property type="gene ID" value="ENSDCDG00010034020.1"/>
</dbReference>
<protein>
    <recommendedName>
        <fullName evidence="12">G-protein coupled receptors family 1 profile domain-containing protein</fullName>
    </recommendedName>
</protein>
<comment type="similarity">
    <text evidence="11">Belongs to the G-protein coupled receptor 1 family.</text>
</comment>
<feature type="transmembrane region" description="Helical" evidence="11">
    <location>
        <begin position="87"/>
        <end position="112"/>
    </location>
</feature>
<dbReference type="AlphaFoldDB" id="A0AAY4EVM0"/>
<keyword evidence="6 11" id="KW-0472">Membrane</keyword>
<evidence type="ECO:0000256" key="4">
    <source>
        <dbReference type="ARBA" id="ARBA00022989"/>
    </source>
</evidence>
<evidence type="ECO:0000256" key="8">
    <source>
        <dbReference type="ARBA" id="ARBA00023170"/>
    </source>
</evidence>
<reference evidence="13" key="2">
    <citation type="submission" date="2025-08" db="UniProtKB">
        <authorList>
            <consortium name="Ensembl"/>
        </authorList>
    </citation>
    <scope>IDENTIFICATION</scope>
</reference>
<evidence type="ECO:0000256" key="1">
    <source>
        <dbReference type="ARBA" id="ARBA00004651"/>
    </source>
</evidence>
<keyword evidence="4 11" id="KW-1133">Transmembrane helix</keyword>
<evidence type="ECO:0000256" key="3">
    <source>
        <dbReference type="ARBA" id="ARBA00022692"/>
    </source>
</evidence>
<dbReference type="PRINTS" id="PR00237">
    <property type="entry name" value="GPCRRHODOPSN"/>
</dbReference>
<proteinExistence type="inferred from homology"/>
<keyword evidence="7 11" id="KW-1015">Disulfide bond</keyword>
<feature type="domain" description="G-protein coupled receptors family 1 profile" evidence="12">
    <location>
        <begin position="1"/>
        <end position="138"/>
    </location>
</feature>
<dbReference type="GO" id="GO:0030425">
    <property type="term" value="C:dendrite"/>
    <property type="evidence" value="ECO:0007669"/>
    <property type="project" value="TreeGrafter"/>
</dbReference>
<dbReference type="GO" id="GO:0005886">
    <property type="term" value="C:plasma membrane"/>
    <property type="evidence" value="ECO:0007669"/>
    <property type="project" value="UniProtKB-SubCell"/>
</dbReference>
<dbReference type="PANTHER" id="PTHR24246">
    <property type="entry name" value="OLFACTORY RECEPTOR AND ADENOSINE RECEPTOR"/>
    <property type="match status" value="1"/>
</dbReference>
<evidence type="ECO:0000256" key="10">
    <source>
        <dbReference type="ARBA" id="ARBA00023224"/>
    </source>
</evidence>
<keyword evidence="10 11" id="KW-0807">Transducer</keyword>
<evidence type="ECO:0000259" key="12">
    <source>
        <dbReference type="PROSITE" id="PS50262"/>
    </source>
</evidence>
<dbReference type="Gene3D" id="1.20.1070.10">
    <property type="entry name" value="Rhodopsin 7-helix transmembrane proteins"/>
    <property type="match status" value="1"/>
</dbReference>
<keyword evidence="9 11" id="KW-0325">Glycoprotein</keyword>
<feature type="transmembrane region" description="Helical" evidence="11">
    <location>
        <begin position="33"/>
        <end position="57"/>
    </location>
</feature>
<keyword evidence="2 11" id="KW-1003">Cell membrane</keyword>
<organism evidence="13 14">
    <name type="scientific">Denticeps clupeoides</name>
    <name type="common">denticle herring</name>
    <dbReference type="NCBI Taxonomy" id="299321"/>
    <lineage>
        <taxon>Eukaryota</taxon>
        <taxon>Metazoa</taxon>
        <taxon>Chordata</taxon>
        <taxon>Craniata</taxon>
        <taxon>Vertebrata</taxon>
        <taxon>Euteleostomi</taxon>
        <taxon>Actinopterygii</taxon>
        <taxon>Neopterygii</taxon>
        <taxon>Teleostei</taxon>
        <taxon>Clupei</taxon>
        <taxon>Clupeiformes</taxon>
        <taxon>Denticipitoidei</taxon>
        <taxon>Denticipitidae</taxon>
        <taxon>Denticeps</taxon>
    </lineage>
</organism>
<keyword evidence="5 11" id="KW-0297">G-protein coupled receptor</keyword>